<feature type="transmembrane region" description="Helical" evidence="1">
    <location>
        <begin position="603"/>
        <end position="624"/>
    </location>
</feature>
<dbReference type="EMBL" id="MN385578">
    <property type="protein sequence ID" value="QGX73508.1"/>
    <property type="molecule type" value="Genomic_RNA"/>
</dbReference>
<dbReference type="GeneID" id="80557577"/>
<keyword evidence="1" id="KW-1133">Transmembrane helix</keyword>
<keyword evidence="1" id="KW-0812">Transmembrane</keyword>
<proteinExistence type="predicted"/>
<dbReference type="KEGG" id="vg:80557577"/>
<sequence length="660" mass="76595">MEYKLLCVITVLLLAFAVFAEVIDINSILKSERTSRKIGNINYEVGSVNYNIMPIQNNCVTHFEIIDNNIVLCTSDKIQTDMIKTDNGCYRTDNEIFVYKCNNQSRFRVKPKLDYCQMYSNNLCSVITFLERILKLVSAVVITKILKPLIMLFLNLISKKLGKKFCESCNINYLLIHDECNVRASKSTVNNLIFYLIVFMNMTVAANSLELNKLYTEKVSENITKLRIIDEDNVIQTFSENGNNIELVVRSSLVEYHCQYSHDILEISKTFIKDDITVCNDEKKCLIYADKPGYFQYKMLKDKFKCVFSQATHCGNCDVQTRLIGSVYRCDSSSPLIEIEFKINHKQYTEIISTTNRISKLKNNFAYDPIEYNSESIMLYKDLDNSFYTGDICNSPDDSCFGDLISKDSKINFNYDPKMFERDGEFFLESCIRKNNVNKNNLVLTKIQYDNTSKKYVKDYNFGLINVYIDGSYFLNSNDCELRAKVDEITINGCYDCLNGFMMTIKLKKNQNKTSCFKVSCIINNVNRNFNSIDQDELNMRLYSSDKNVDVNCNGYKKSYKLNNSGSYNDFIIHKQLKASNNPVKEDIFGFLKFEFISSRTKFIMLSILFIILSIPFISFIIHFRRIFSHVNKNYKHQYVEVECKSSTGDRFHVLKDVVV</sequence>
<keyword evidence="1" id="KW-0472">Membrane</keyword>
<organism evidence="2 3">
    <name type="scientific">Emaravirus verbanni</name>
    <dbReference type="NCBI Taxonomy" id="2843908"/>
    <lineage>
        <taxon>Viruses</taxon>
        <taxon>Riboviria</taxon>
        <taxon>Orthornavirae</taxon>
        <taxon>Negarnaviricota</taxon>
        <taxon>Polyploviricotina</taxon>
        <taxon>Bunyaviricetes</taxon>
        <taxon>Elliovirales</taxon>
        <taxon>Fimoviridae</taxon>
        <taxon>Emaravirus</taxon>
    </lineage>
</organism>
<keyword evidence="3" id="KW-1185">Reference proteome</keyword>
<dbReference type="RefSeq" id="YP_010840125.1">
    <property type="nucleotide sequence ID" value="NC_078431.1"/>
</dbReference>
<accession>A0A6B9EMD8</accession>
<evidence type="ECO:0000313" key="3">
    <source>
        <dbReference type="Proteomes" id="UP000678589"/>
    </source>
</evidence>
<evidence type="ECO:0000313" key="2">
    <source>
        <dbReference type="EMBL" id="QGX73508.1"/>
    </source>
</evidence>
<name>A0A6B9EMD8_9VIRU</name>
<evidence type="ECO:0000256" key="1">
    <source>
        <dbReference type="SAM" id="Phobius"/>
    </source>
</evidence>
<protein>
    <submittedName>
        <fullName evidence="2">Putative glycoprotein</fullName>
    </submittedName>
</protein>
<reference evidence="2" key="1">
    <citation type="journal article" date="2019" name="J. ISSAAS">
        <title>A complex virome that includes two distinct emaraviruses is associated to virus-like symptoms in Camellia japonica.</title>
        <authorList>
            <person name="Peracchio C."/>
            <person name="Forgia M."/>
            <person name="Chiapello M."/>
            <person name="Vallino M."/>
            <person name="Turina M."/>
            <person name="Ciuffo M."/>
        </authorList>
    </citation>
    <scope>NUCLEOTIDE SEQUENCE</scope>
    <source>
        <strain evidence="2">CAMNGS2018</strain>
    </source>
</reference>
<dbReference type="Proteomes" id="UP000678589">
    <property type="component" value="Genome"/>
</dbReference>